<gene>
    <name evidence="1" type="ORF">Dxin01_02195</name>
</gene>
<sequence length="185" mass="20191">MTRFVALLHAVNLGKTRKVPMAQLRDLLGQLGLEDVQTYIQSGNAVFSTSQPPESLRPLLEQALEAEFGFAVPVTLRSADEWAALIAACPPELLTEPVYVGLLGAEPEAQALATLRHRPVAPERWAVAGRTLYQTVPAGVKNLKLSHAVIERVLGVSCTVRNWNSVKKIGEMVSAYGASRRLRRV</sequence>
<accession>A0ABP9VCK0</accession>
<name>A0ABP9VCK0_9DEIO</name>
<dbReference type="PANTHER" id="PTHR36439:SF1">
    <property type="entry name" value="DUF1697 DOMAIN-CONTAINING PROTEIN"/>
    <property type="match status" value="1"/>
</dbReference>
<protein>
    <recommendedName>
        <fullName evidence="3">DUF1697 domain-containing protein</fullName>
    </recommendedName>
</protein>
<dbReference type="PANTHER" id="PTHR36439">
    <property type="entry name" value="BLL4334 PROTEIN"/>
    <property type="match status" value="1"/>
</dbReference>
<dbReference type="RefSeq" id="WP_353542417.1">
    <property type="nucleotide sequence ID" value="NZ_BAABRN010000023.1"/>
</dbReference>
<evidence type="ECO:0008006" key="3">
    <source>
        <dbReference type="Google" id="ProtNLM"/>
    </source>
</evidence>
<evidence type="ECO:0000313" key="2">
    <source>
        <dbReference type="Proteomes" id="UP001458946"/>
    </source>
</evidence>
<dbReference type="SUPFAM" id="SSF160379">
    <property type="entry name" value="SP0830-like"/>
    <property type="match status" value="1"/>
</dbReference>
<dbReference type="InterPro" id="IPR012545">
    <property type="entry name" value="DUF1697"/>
</dbReference>
<dbReference type="PIRSF" id="PIRSF008502">
    <property type="entry name" value="UCP008502"/>
    <property type="match status" value="1"/>
</dbReference>
<reference evidence="1 2" key="1">
    <citation type="submission" date="2024-02" db="EMBL/GenBank/DDBJ databases">
        <title>Deinococcus xinjiangensis NBRC 107630.</title>
        <authorList>
            <person name="Ichikawa N."/>
            <person name="Katano-Makiyama Y."/>
            <person name="Hidaka K."/>
        </authorList>
    </citation>
    <scope>NUCLEOTIDE SEQUENCE [LARGE SCALE GENOMIC DNA]</scope>
    <source>
        <strain evidence="1 2">NBRC 107630</strain>
    </source>
</reference>
<organism evidence="1 2">
    <name type="scientific">Deinococcus xinjiangensis</name>
    <dbReference type="NCBI Taxonomy" id="457454"/>
    <lineage>
        <taxon>Bacteria</taxon>
        <taxon>Thermotogati</taxon>
        <taxon>Deinococcota</taxon>
        <taxon>Deinococci</taxon>
        <taxon>Deinococcales</taxon>
        <taxon>Deinococcaceae</taxon>
        <taxon>Deinococcus</taxon>
    </lineage>
</organism>
<dbReference type="EMBL" id="BAABRN010000023">
    <property type="protein sequence ID" value="GAA5502451.1"/>
    <property type="molecule type" value="Genomic_DNA"/>
</dbReference>
<comment type="caution">
    <text evidence="1">The sequence shown here is derived from an EMBL/GenBank/DDBJ whole genome shotgun (WGS) entry which is preliminary data.</text>
</comment>
<dbReference type="Gene3D" id="3.30.70.1280">
    <property type="entry name" value="SP0830-like domains"/>
    <property type="match status" value="1"/>
</dbReference>
<evidence type="ECO:0000313" key="1">
    <source>
        <dbReference type="EMBL" id="GAA5502451.1"/>
    </source>
</evidence>
<dbReference type="Pfam" id="PF08002">
    <property type="entry name" value="DUF1697"/>
    <property type="match status" value="1"/>
</dbReference>
<dbReference type="Proteomes" id="UP001458946">
    <property type="component" value="Unassembled WGS sequence"/>
</dbReference>
<proteinExistence type="predicted"/>
<keyword evidence="2" id="KW-1185">Reference proteome</keyword>